<dbReference type="Proteomes" id="UP000624244">
    <property type="component" value="Unassembled WGS sequence"/>
</dbReference>
<name>A0A8H5ZN45_COCSA</name>
<accession>A0A8H5ZN45</accession>
<protein>
    <submittedName>
        <fullName evidence="1">Uncharacterized protein</fullName>
    </submittedName>
</protein>
<reference evidence="1" key="1">
    <citation type="submission" date="2019-11" db="EMBL/GenBank/DDBJ databases">
        <title>Bipolaris sorokiniana Genome sequencing.</title>
        <authorList>
            <person name="Wang H."/>
        </authorList>
    </citation>
    <scope>NUCLEOTIDE SEQUENCE</scope>
</reference>
<dbReference type="EMBL" id="WNKQ01000004">
    <property type="protein sequence ID" value="KAF5852282.1"/>
    <property type="molecule type" value="Genomic_DNA"/>
</dbReference>
<organism evidence="1 2">
    <name type="scientific">Cochliobolus sativus</name>
    <name type="common">Common root rot and spot blotch fungus</name>
    <name type="synonym">Bipolaris sorokiniana</name>
    <dbReference type="NCBI Taxonomy" id="45130"/>
    <lineage>
        <taxon>Eukaryota</taxon>
        <taxon>Fungi</taxon>
        <taxon>Dikarya</taxon>
        <taxon>Ascomycota</taxon>
        <taxon>Pezizomycotina</taxon>
        <taxon>Dothideomycetes</taxon>
        <taxon>Pleosporomycetidae</taxon>
        <taxon>Pleosporales</taxon>
        <taxon>Pleosporineae</taxon>
        <taxon>Pleosporaceae</taxon>
        <taxon>Bipolaris</taxon>
    </lineage>
</organism>
<evidence type="ECO:0000313" key="2">
    <source>
        <dbReference type="Proteomes" id="UP000624244"/>
    </source>
</evidence>
<evidence type="ECO:0000313" key="1">
    <source>
        <dbReference type="EMBL" id="KAF5852282.1"/>
    </source>
</evidence>
<comment type="caution">
    <text evidence="1">The sequence shown here is derived from an EMBL/GenBank/DDBJ whole genome shotgun (WGS) entry which is preliminary data.</text>
</comment>
<gene>
    <name evidence="1" type="ORF">GGP41_001029</name>
</gene>
<proteinExistence type="predicted"/>
<feature type="non-terminal residue" evidence="1">
    <location>
        <position position="1"/>
    </location>
</feature>
<sequence length="129" mass="15322">ESLETLLLREEEEDENKKNLRLRRVLLVLLLRDLYPVRSSLSISRRRLLLVYVFLILDSNNLRIVEYLTAYDIERRNALIRVSLEQKTTYTLIAKLKLAINYIREPRPIPYRASSSVLRPTLKTLVLER</sequence>
<dbReference type="AlphaFoldDB" id="A0A8H5ZN45"/>